<proteinExistence type="predicted"/>
<protein>
    <submittedName>
        <fullName evidence="1">Uncharacterized protein</fullName>
    </submittedName>
</protein>
<keyword evidence="2" id="KW-1185">Reference proteome</keyword>
<reference evidence="2" key="1">
    <citation type="journal article" date="2019" name="Int. J. Syst. Evol. Microbiol.">
        <title>The Global Catalogue of Microorganisms (GCM) 10K type strain sequencing project: providing services to taxonomists for standard genome sequencing and annotation.</title>
        <authorList>
            <consortium name="The Broad Institute Genomics Platform"/>
            <consortium name="The Broad Institute Genome Sequencing Center for Infectious Disease"/>
            <person name="Wu L."/>
            <person name="Ma J."/>
        </authorList>
    </citation>
    <scope>NUCLEOTIDE SEQUENCE [LARGE SCALE GENOMIC DNA]</scope>
    <source>
        <strain evidence="2">PCU 347</strain>
    </source>
</reference>
<name>A0ABV8TCP8_9ACTN</name>
<evidence type="ECO:0000313" key="2">
    <source>
        <dbReference type="Proteomes" id="UP001595824"/>
    </source>
</evidence>
<sequence>MMLYGSAQLTMTAPPNAETVSERSAKGQRELAPDEVFLTVQVQDGRWTLATAAVDGRWLRKTDNKPGVRTGTVLFSGPLTKEDGAPEWLIARVERVLAAMDAAMDAVGAA</sequence>
<gene>
    <name evidence="1" type="ORF">ACFPC0_11025</name>
</gene>
<organism evidence="1 2">
    <name type="scientific">Streptomyces andamanensis</name>
    <dbReference type="NCBI Taxonomy" id="1565035"/>
    <lineage>
        <taxon>Bacteria</taxon>
        <taxon>Bacillati</taxon>
        <taxon>Actinomycetota</taxon>
        <taxon>Actinomycetes</taxon>
        <taxon>Kitasatosporales</taxon>
        <taxon>Streptomycetaceae</taxon>
        <taxon>Streptomyces</taxon>
    </lineage>
</organism>
<comment type="caution">
    <text evidence="1">The sequence shown here is derived from an EMBL/GenBank/DDBJ whole genome shotgun (WGS) entry which is preliminary data.</text>
</comment>
<dbReference type="Proteomes" id="UP001595824">
    <property type="component" value="Unassembled WGS sequence"/>
</dbReference>
<accession>A0ABV8TCP8</accession>
<evidence type="ECO:0000313" key="1">
    <source>
        <dbReference type="EMBL" id="MFC4328359.1"/>
    </source>
</evidence>
<dbReference type="EMBL" id="JBHSDP010000011">
    <property type="protein sequence ID" value="MFC4328359.1"/>
    <property type="molecule type" value="Genomic_DNA"/>
</dbReference>